<evidence type="ECO:0000313" key="2">
    <source>
        <dbReference type="Proteomes" id="UP000789572"/>
    </source>
</evidence>
<gene>
    <name evidence="1" type="ORF">POCULU_LOCUS7812</name>
</gene>
<dbReference type="OrthoDB" id="10517291at2759"/>
<comment type="caution">
    <text evidence="1">The sequence shown here is derived from an EMBL/GenBank/DDBJ whole genome shotgun (WGS) entry which is preliminary data.</text>
</comment>
<dbReference type="AlphaFoldDB" id="A0A9N9GKB3"/>
<name>A0A9N9GKB3_9GLOM</name>
<sequence length="139" mass="15673">MSLFCAVKSGKRFIRFGKFINVGAAHYQFFPITDKPVPGFGNFKDRLFGVRSVYGTSSFGFNTNQVWSETHISMPTKVSSVRPTSTSRSVAEDKVFFAEVSWDHRPISLSGHYGTVRKKQTFGRKLSVFFAEFESGHTL</sequence>
<dbReference type="EMBL" id="CAJVPJ010001928">
    <property type="protein sequence ID" value="CAG8608104.1"/>
    <property type="molecule type" value="Genomic_DNA"/>
</dbReference>
<reference evidence="1" key="1">
    <citation type="submission" date="2021-06" db="EMBL/GenBank/DDBJ databases">
        <authorList>
            <person name="Kallberg Y."/>
            <person name="Tangrot J."/>
            <person name="Rosling A."/>
        </authorList>
    </citation>
    <scope>NUCLEOTIDE SEQUENCE</scope>
    <source>
        <strain evidence="1">IA702</strain>
    </source>
</reference>
<dbReference type="Proteomes" id="UP000789572">
    <property type="component" value="Unassembled WGS sequence"/>
</dbReference>
<accession>A0A9N9GKB3</accession>
<organism evidence="1 2">
    <name type="scientific">Paraglomus occultum</name>
    <dbReference type="NCBI Taxonomy" id="144539"/>
    <lineage>
        <taxon>Eukaryota</taxon>
        <taxon>Fungi</taxon>
        <taxon>Fungi incertae sedis</taxon>
        <taxon>Mucoromycota</taxon>
        <taxon>Glomeromycotina</taxon>
        <taxon>Glomeromycetes</taxon>
        <taxon>Paraglomerales</taxon>
        <taxon>Paraglomeraceae</taxon>
        <taxon>Paraglomus</taxon>
    </lineage>
</organism>
<protein>
    <submittedName>
        <fullName evidence="1">1185_t:CDS:1</fullName>
    </submittedName>
</protein>
<proteinExistence type="predicted"/>
<keyword evidence="2" id="KW-1185">Reference proteome</keyword>
<evidence type="ECO:0000313" key="1">
    <source>
        <dbReference type="EMBL" id="CAG8608104.1"/>
    </source>
</evidence>